<comment type="caution">
    <text evidence="7">The sequence shown here is derived from an EMBL/GenBank/DDBJ whole genome shotgun (WGS) entry which is preliminary data.</text>
</comment>
<dbReference type="RefSeq" id="WP_354024934.1">
    <property type="nucleotide sequence ID" value="NZ_JBEPSJ010000002.1"/>
</dbReference>
<organism evidence="7 8">
    <name type="scientific">Conyzicola nivalis</name>
    <dbReference type="NCBI Taxonomy" id="1477021"/>
    <lineage>
        <taxon>Bacteria</taxon>
        <taxon>Bacillati</taxon>
        <taxon>Actinomycetota</taxon>
        <taxon>Actinomycetes</taxon>
        <taxon>Micrococcales</taxon>
        <taxon>Microbacteriaceae</taxon>
        <taxon>Conyzicola</taxon>
    </lineage>
</organism>
<dbReference type="NCBIfam" id="TIGR00071">
    <property type="entry name" value="hisT_truA"/>
    <property type="match status" value="1"/>
</dbReference>
<dbReference type="PANTHER" id="PTHR11142">
    <property type="entry name" value="PSEUDOURIDYLATE SYNTHASE"/>
    <property type="match status" value="1"/>
</dbReference>
<dbReference type="EMBL" id="JBEPSJ010000002">
    <property type="protein sequence ID" value="MET4582765.1"/>
    <property type="molecule type" value="Genomic_DNA"/>
</dbReference>
<dbReference type="InterPro" id="IPR001406">
    <property type="entry name" value="PsdUridine_synth_TruA"/>
</dbReference>
<evidence type="ECO:0000313" key="8">
    <source>
        <dbReference type="Proteomes" id="UP001549257"/>
    </source>
</evidence>
<name>A0ABV2QQA3_9MICO</name>
<evidence type="ECO:0000256" key="2">
    <source>
        <dbReference type="ARBA" id="ARBA00022694"/>
    </source>
</evidence>
<protein>
    <recommendedName>
        <fullName evidence="4">tRNA pseudouridine synthase A</fullName>
        <ecNumber evidence="4">5.4.99.12</ecNumber>
    </recommendedName>
    <alternativeName>
        <fullName evidence="4">tRNA pseudouridine(38-40) synthase</fullName>
    </alternativeName>
    <alternativeName>
        <fullName evidence="4">tRNA pseudouridylate synthase I</fullName>
    </alternativeName>
    <alternativeName>
        <fullName evidence="4">tRNA-uridine isomerase I</fullName>
    </alternativeName>
</protein>
<evidence type="ECO:0000256" key="4">
    <source>
        <dbReference type="HAMAP-Rule" id="MF_00171"/>
    </source>
</evidence>
<dbReference type="Gene3D" id="3.30.70.580">
    <property type="entry name" value="Pseudouridine synthase I, catalytic domain, N-terminal subdomain"/>
    <property type="match status" value="1"/>
</dbReference>
<evidence type="ECO:0000313" key="7">
    <source>
        <dbReference type="EMBL" id="MET4582765.1"/>
    </source>
</evidence>
<accession>A0ABV2QQA3</accession>
<comment type="caution">
    <text evidence="4">Lacks conserved residue(s) required for the propagation of feature annotation.</text>
</comment>
<comment type="function">
    <text evidence="4">Formation of pseudouridine at positions 38, 39 and 40 in the anticodon stem and loop of transfer RNAs.</text>
</comment>
<dbReference type="Gene3D" id="3.30.70.660">
    <property type="entry name" value="Pseudouridine synthase I, catalytic domain, C-terminal subdomain"/>
    <property type="match status" value="1"/>
</dbReference>
<gene>
    <name evidence="4" type="primary">truA</name>
    <name evidence="7" type="ORF">ABIE21_002275</name>
</gene>
<dbReference type="Proteomes" id="UP001549257">
    <property type="component" value="Unassembled WGS sequence"/>
</dbReference>
<comment type="subunit">
    <text evidence="4">Homodimer.</text>
</comment>
<evidence type="ECO:0000256" key="5">
    <source>
        <dbReference type="RuleBase" id="RU003792"/>
    </source>
</evidence>
<reference evidence="7 8" key="1">
    <citation type="submission" date="2024-06" db="EMBL/GenBank/DDBJ databases">
        <title>Sorghum-associated microbial communities from plants grown in Nebraska, USA.</title>
        <authorList>
            <person name="Schachtman D."/>
        </authorList>
    </citation>
    <scope>NUCLEOTIDE SEQUENCE [LARGE SCALE GENOMIC DNA]</scope>
    <source>
        <strain evidence="7 8">2857</strain>
    </source>
</reference>
<dbReference type="HAMAP" id="MF_00171">
    <property type="entry name" value="TruA"/>
    <property type="match status" value="1"/>
</dbReference>
<dbReference type="InterPro" id="IPR020094">
    <property type="entry name" value="TruA/RsuA/RluB/E/F_N"/>
</dbReference>
<feature type="domain" description="Pseudouridine synthase I TruA alpha/beta" evidence="6">
    <location>
        <begin position="171"/>
        <end position="273"/>
    </location>
</feature>
<dbReference type="PANTHER" id="PTHR11142:SF0">
    <property type="entry name" value="TRNA PSEUDOURIDINE SYNTHASE-LIKE 1"/>
    <property type="match status" value="1"/>
</dbReference>
<feature type="active site" description="Nucleophile" evidence="4">
    <location>
        <position position="60"/>
    </location>
</feature>
<evidence type="ECO:0000256" key="1">
    <source>
        <dbReference type="ARBA" id="ARBA00009375"/>
    </source>
</evidence>
<dbReference type="GO" id="GO:0160147">
    <property type="term" value="F:tRNA pseudouridine(38-40) synthase activity"/>
    <property type="evidence" value="ECO:0007669"/>
    <property type="project" value="UniProtKB-EC"/>
</dbReference>
<evidence type="ECO:0000259" key="6">
    <source>
        <dbReference type="Pfam" id="PF01416"/>
    </source>
</evidence>
<keyword evidence="3 4" id="KW-0413">Isomerase</keyword>
<dbReference type="Pfam" id="PF01416">
    <property type="entry name" value="PseudoU_synth_1"/>
    <property type="match status" value="1"/>
</dbReference>
<evidence type="ECO:0000256" key="3">
    <source>
        <dbReference type="ARBA" id="ARBA00023235"/>
    </source>
</evidence>
<dbReference type="CDD" id="cd02570">
    <property type="entry name" value="PseudoU_synth_EcTruA"/>
    <property type="match status" value="1"/>
</dbReference>
<comment type="catalytic activity">
    <reaction evidence="4 5">
        <text>uridine(38/39/40) in tRNA = pseudouridine(38/39/40) in tRNA</text>
        <dbReference type="Rhea" id="RHEA:22376"/>
        <dbReference type="Rhea" id="RHEA-COMP:10085"/>
        <dbReference type="Rhea" id="RHEA-COMP:10087"/>
        <dbReference type="ChEBI" id="CHEBI:65314"/>
        <dbReference type="ChEBI" id="CHEBI:65315"/>
        <dbReference type="EC" id="5.4.99.12"/>
    </reaction>
</comment>
<comment type="similarity">
    <text evidence="1 4 5">Belongs to the tRNA pseudouridine synthase TruA family.</text>
</comment>
<keyword evidence="8" id="KW-1185">Reference proteome</keyword>
<dbReference type="EC" id="5.4.99.12" evidence="4"/>
<dbReference type="InterPro" id="IPR020103">
    <property type="entry name" value="PsdUridine_synth_cat_dom_sf"/>
</dbReference>
<dbReference type="InterPro" id="IPR020095">
    <property type="entry name" value="PsdUridine_synth_TruA_C"/>
</dbReference>
<dbReference type="InterPro" id="IPR020097">
    <property type="entry name" value="PsdUridine_synth_TruA_a/b_dom"/>
</dbReference>
<dbReference type="SUPFAM" id="SSF55120">
    <property type="entry name" value="Pseudouridine synthase"/>
    <property type="match status" value="1"/>
</dbReference>
<keyword evidence="2 4" id="KW-0819">tRNA processing</keyword>
<feature type="binding site" evidence="4">
    <location>
        <position position="137"/>
    </location>
    <ligand>
        <name>substrate</name>
    </ligand>
</feature>
<proteinExistence type="inferred from homology"/>
<sequence length="336" mass="36925">MENQATRRVRLDISYDGTNFSGWGNQPGLRTVQGELEGALAIILRRYGTPPVLTVAGRTDAGVHALGQVAHIDLNPAQIAKLEKHRGGPTAPQNSAPAALARRLNGIAGLSSDVWVETASWAPEGFDARFSAIWRRYEYRIADASIPRNPLLRNHTLWYHAKLDVDAMNLAALSLVGLHNWASYCKPRAGSTTIRELQEFSWERRDDGILVARIKADAFCHSMVRALVGACVAVGEGKLGIESVVAIRDLLERTSEFKVMPAKGLIFTEVGYPDDHEVAERAELTRRRRGVVVWDDRVTALRHAEGQAIIAAREKEAEEFARGASDGLLTKPPPVD</sequence>